<reference evidence="1 2" key="1">
    <citation type="submission" date="2019-03" db="EMBL/GenBank/DDBJ databases">
        <title>The genome sequence of a newly discovered highly antifungal drug resistant Aspergillus species, Aspergillus tanneri NIH 1004.</title>
        <authorList>
            <person name="Mounaud S."/>
            <person name="Singh I."/>
            <person name="Joardar V."/>
            <person name="Pakala S."/>
            <person name="Pakala S."/>
            <person name="Venepally P."/>
            <person name="Hoover J."/>
            <person name="Nierman W."/>
            <person name="Chung J."/>
            <person name="Losada L."/>
        </authorList>
    </citation>
    <scope>NUCLEOTIDE SEQUENCE [LARGE SCALE GENOMIC DNA]</scope>
    <source>
        <strain evidence="1 2">NIH1004</strain>
    </source>
</reference>
<evidence type="ECO:0000313" key="1">
    <source>
        <dbReference type="EMBL" id="THC88017.1"/>
    </source>
</evidence>
<keyword evidence="2" id="KW-1185">Reference proteome</keyword>
<dbReference type="Proteomes" id="UP000308092">
    <property type="component" value="Unassembled WGS sequence"/>
</dbReference>
<name>A0A4S3J244_9EURO</name>
<protein>
    <submittedName>
        <fullName evidence="1">Uncharacterized protein</fullName>
    </submittedName>
</protein>
<accession>A0A4S3J244</accession>
<comment type="caution">
    <text evidence="1">The sequence shown here is derived from an EMBL/GenBank/DDBJ whole genome shotgun (WGS) entry which is preliminary data.</text>
</comment>
<dbReference type="VEuPathDB" id="FungiDB:EYZ11_012536"/>
<organism evidence="1 2">
    <name type="scientific">Aspergillus tanneri</name>
    <dbReference type="NCBI Taxonomy" id="1220188"/>
    <lineage>
        <taxon>Eukaryota</taxon>
        <taxon>Fungi</taxon>
        <taxon>Dikarya</taxon>
        <taxon>Ascomycota</taxon>
        <taxon>Pezizomycotina</taxon>
        <taxon>Eurotiomycetes</taxon>
        <taxon>Eurotiomycetidae</taxon>
        <taxon>Eurotiales</taxon>
        <taxon>Aspergillaceae</taxon>
        <taxon>Aspergillus</taxon>
        <taxon>Aspergillus subgen. Circumdati</taxon>
    </lineage>
</organism>
<sequence>MDCNPKLEPSPLRMDEGLVGTVHEKLGGILSEISYPL</sequence>
<proteinExistence type="predicted"/>
<evidence type="ECO:0000313" key="2">
    <source>
        <dbReference type="Proteomes" id="UP000308092"/>
    </source>
</evidence>
<gene>
    <name evidence="1" type="ORF">EYZ11_012536</name>
</gene>
<dbReference type="AlphaFoldDB" id="A0A4S3J244"/>
<dbReference type="EMBL" id="SOSA01000960">
    <property type="protein sequence ID" value="THC88017.1"/>
    <property type="molecule type" value="Genomic_DNA"/>
</dbReference>